<dbReference type="GO" id="GO:0003954">
    <property type="term" value="F:NADH dehydrogenase activity"/>
    <property type="evidence" value="ECO:0007669"/>
    <property type="project" value="InterPro"/>
</dbReference>
<feature type="domain" description="FAD/NAD(P)-binding" evidence="6">
    <location>
        <begin position="9"/>
        <end position="79"/>
    </location>
</feature>
<keyword evidence="5" id="KW-0520">NAD</keyword>
<evidence type="ECO:0000313" key="7">
    <source>
        <dbReference type="EMBL" id="ETJ39168.1"/>
    </source>
</evidence>
<dbReference type="Gene3D" id="3.50.50.100">
    <property type="match status" value="1"/>
</dbReference>
<evidence type="ECO:0000256" key="4">
    <source>
        <dbReference type="ARBA" id="ARBA00023002"/>
    </source>
</evidence>
<evidence type="ECO:0000259" key="6">
    <source>
        <dbReference type="Pfam" id="PF07992"/>
    </source>
</evidence>
<feature type="non-terminal residue" evidence="7">
    <location>
        <position position="1"/>
    </location>
</feature>
<dbReference type="GO" id="GO:0008137">
    <property type="term" value="F:NADH dehydrogenase (ubiquinone) activity"/>
    <property type="evidence" value="ECO:0007669"/>
    <property type="project" value="TreeGrafter"/>
</dbReference>
<organism evidence="7">
    <name type="scientific">human gut metagenome</name>
    <dbReference type="NCBI Taxonomy" id="408170"/>
    <lineage>
        <taxon>unclassified sequences</taxon>
        <taxon>metagenomes</taxon>
        <taxon>organismal metagenomes</taxon>
    </lineage>
</organism>
<accession>W1Y9A9</accession>
<evidence type="ECO:0000256" key="2">
    <source>
        <dbReference type="ARBA" id="ARBA00022630"/>
    </source>
</evidence>
<evidence type="ECO:0000256" key="1">
    <source>
        <dbReference type="ARBA" id="ARBA00005272"/>
    </source>
</evidence>
<name>W1Y9A9_9ZZZZ</name>
<reference evidence="7" key="1">
    <citation type="submission" date="2013-12" db="EMBL/GenBank/DDBJ databases">
        <title>A Varibaculum cambriense genome reconstructed from a premature infant gut community with otherwise low bacterial novelty that shifts toward anaerobic metabolism during the third week of life.</title>
        <authorList>
            <person name="Brown C.T."/>
            <person name="Sharon I."/>
            <person name="Thomas B.C."/>
            <person name="Castelle C.J."/>
            <person name="Morowitz M.J."/>
            <person name="Banfield J.F."/>
        </authorList>
    </citation>
    <scope>NUCLEOTIDE SEQUENCE</scope>
</reference>
<dbReference type="EMBL" id="AZMM01006898">
    <property type="protein sequence ID" value="ETJ39168.1"/>
    <property type="molecule type" value="Genomic_DNA"/>
</dbReference>
<keyword evidence="3" id="KW-0274">FAD</keyword>
<sequence>KGLTTEALTVTLVEAGERILPALPPRISAAAHNELTKLGVRVLTQTMVTSADEGGLHTKDGEYIEADLMVWAAGIKAPDFLKD</sequence>
<dbReference type="InterPro" id="IPR023753">
    <property type="entry name" value="FAD/NAD-binding_dom"/>
</dbReference>
<keyword evidence="4" id="KW-0560">Oxidoreductase</keyword>
<comment type="similarity">
    <text evidence="1">Belongs to the NADH dehydrogenase family.</text>
</comment>
<gene>
    <name evidence="7" type="ORF">Q604_UNBC06898G0001</name>
</gene>
<comment type="caution">
    <text evidence="7">The sequence shown here is derived from an EMBL/GenBank/DDBJ whole genome shotgun (WGS) entry which is preliminary data.</text>
</comment>
<dbReference type="AlphaFoldDB" id="W1Y9A9"/>
<dbReference type="InterPro" id="IPR036188">
    <property type="entry name" value="FAD/NAD-bd_sf"/>
</dbReference>
<dbReference type="PANTHER" id="PTHR43706">
    <property type="entry name" value="NADH DEHYDROGENASE"/>
    <property type="match status" value="1"/>
</dbReference>
<evidence type="ECO:0000256" key="3">
    <source>
        <dbReference type="ARBA" id="ARBA00022827"/>
    </source>
</evidence>
<dbReference type="PANTHER" id="PTHR43706:SF9">
    <property type="entry name" value="TYPE II NADH:QUINONE OXIDOREDUCTASE"/>
    <property type="match status" value="1"/>
</dbReference>
<dbReference type="InterPro" id="IPR045024">
    <property type="entry name" value="NDH-2"/>
</dbReference>
<protein>
    <submittedName>
        <fullName evidence="7">NADH dehydrogenase</fullName>
    </submittedName>
</protein>
<feature type="non-terminal residue" evidence="7">
    <location>
        <position position="83"/>
    </location>
</feature>
<keyword evidence="2" id="KW-0285">Flavoprotein</keyword>
<dbReference type="SUPFAM" id="SSF51905">
    <property type="entry name" value="FAD/NAD(P)-binding domain"/>
    <property type="match status" value="1"/>
</dbReference>
<evidence type="ECO:0000256" key="5">
    <source>
        <dbReference type="ARBA" id="ARBA00023027"/>
    </source>
</evidence>
<dbReference type="Pfam" id="PF07992">
    <property type="entry name" value="Pyr_redox_2"/>
    <property type="match status" value="1"/>
</dbReference>
<proteinExistence type="inferred from homology"/>